<name>A0A1I8IIS7_9PLAT</name>
<dbReference type="GO" id="GO:0031297">
    <property type="term" value="P:replication fork processing"/>
    <property type="evidence" value="ECO:0007669"/>
    <property type="project" value="TreeGrafter"/>
</dbReference>
<evidence type="ECO:0000256" key="3">
    <source>
        <dbReference type="ARBA" id="ARBA00022932"/>
    </source>
</evidence>
<comment type="similarity">
    <text evidence="1">Belongs to the eukaryotic-type primase small subunit family.</text>
</comment>
<organism evidence="9 10">
    <name type="scientific">Macrostomum lignano</name>
    <dbReference type="NCBI Taxonomy" id="282301"/>
    <lineage>
        <taxon>Eukaryota</taxon>
        <taxon>Metazoa</taxon>
        <taxon>Spiralia</taxon>
        <taxon>Lophotrochozoa</taxon>
        <taxon>Platyhelminthes</taxon>
        <taxon>Rhabditophora</taxon>
        <taxon>Macrostomorpha</taxon>
        <taxon>Macrostomida</taxon>
        <taxon>Macrostomidae</taxon>
        <taxon>Macrostomum</taxon>
    </lineage>
</organism>
<keyword evidence="3" id="KW-0548">Nucleotidyltransferase</keyword>
<keyword evidence="3" id="KW-0808">Transferase</keyword>
<dbReference type="GO" id="GO:0005634">
    <property type="term" value="C:nucleus"/>
    <property type="evidence" value="ECO:0007669"/>
    <property type="project" value="TreeGrafter"/>
</dbReference>
<evidence type="ECO:0000313" key="9">
    <source>
        <dbReference type="Proteomes" id="UP000095280"/>
    </source>
</evidence>
<dbReference type="GO" id="GO:0042276">
    <property type="term" value="P:error-prone translesion synthesis"/>
    <property type="evidence" value="ECO:0007669"/>
    <property type="project" value="InterPro"/>
</dbReference>
<evidence type="ECO:0000256" key="7">
    <source>
        <dbReference type="ARBA" id="ARBA00047303"/>
    </source>
</evidence>
<evidence type="ECO:0000256" key="1">
    <source>
        <dbReference type="ARBA" id="ARBA00009762"/>
    </source>
</evidence>
<dbReference type="GO" id="GO:0006264">
    <property type="term" value="P:mitochondrial DNA replication"/>
    <property type="evidence" value="ECO:0007669"/>
    <property type="project" value="TreeGrafter"/>
</dbReference>
<evidence type="ECO:0000313" key="10">
    <source>
        <dbReference type="WBParaSite" id="maker-uti_cns_0013110-snap-gene-0.3-mRNA-1"/>
    </source>
</evidence>
<dbReference type="WBParaSite" id="maker-uti_cns_0013110-snap-gene-0.3-mRNA-1">
    <property type="protein sequence ID" value="maker-uti_cns_0013110-snap-gene-0.3-mRNA-1"/>
    <property type="gene ID" value="maker-uti_cns_0013110-snap-gene-0.3"/>
</dbReference>
<dbReference type="GO" id="GO:0009411">
    <property type="term" value="P:response to UV"/>
    <property type="evidence" value="ECO:0007669"/>
    <property type="project" value="TreeGrafter"/>
</dbReference>
<evidence type="ECO:0000256" key="2">
    <source>
        <dbReference type="ARBA" id="ARBA00012417"/>
    </source>
</evidence>
<keyword evidence="9" id="KW-1185">Reference proteome</keyword>
<dbReference type="PANTHER" id="PTHR31399:SF0">
    <property type="entry name" value="DNA-DIRECTED PRIMASE_POLYMERASE PROTEIN"/>
    <property type="match status" value="1"/>
</dbReference>
<comment type="catalytic activity">
    <reaction evidence="5">
        <text>ssDNA + n NTP = ssDNA/pppN(pN)n-1 hybrid + (n-1) diphosphate.</text>
        <dbReference type="EC" id="2.7.7.102"/>
    </reaction>
</comment>
<accession>A0A1I8IIS7</accession>
<dbReference type="GO" id="GO:0003682">
    <property type="term" value="F:chromatin binding"/>
    <property type="evidence" value="ECO:0007669"/>
    <property type="project" value="TreeGrafter"/>
</dbReference>
<keyword evidence="3" id="KW-0239">DNA-directed DNA polymerase</keyword>
<reference evidence="10" key="1">
    <citation type="submission" date="2016-11" db="UniProtKB">
        <authorList>
            <consortium name="WormBaseParasite"/>
        </authorList>
    </citation>
    <scope>IDENTIFICATION</scope>
</reference>
<dbReference type="PANTHER" id="PTHR31399">
    <property type="entry name" value="DNA-DIRECTED PRIMASE / POLYMERASE PROTEIN"/>
    <property type="match status" value="1"/>
</dbReference>
<evidence type="ECO:0000256" key="5">
    <source>
        <dbReference type="ARBA" id="ARBA00044677"/>
    </source>
</evidence>
<dbReference type="EC" id="2.7.7.7" evidence="2"/>
<sequence>MQSSKQLTRKRKSADELESVARRLLGNKIVSPPAQRRLLSDWQFSDYFRSQSDALEYYKRCCHGDSCLEPSKLPPLVMSSESASLGYQGQRLYFVCDLQTGIDYLLGHPVGRRHLYELIPEGSRCRLYFDLEFDRLSNPDLDGSMATDILLGFIRNLLTVAFGDTAATHSDWLEAVQLDASTDQKFSRHVIFPNVVFSNNEIMGRFIRFAYALLMEWLALDTFADELDHGLPVYRLANNLCLNCQELRIRILKSLEQSSAGEVHHSTGSGSLNLTGSEARNLTGSEARNLTGSEARNLTGSEARNLTGSEARNLTGSEARNLTGSEARNLTG</sequence>
<proteinExistence type="inferred from homology"/>
<dbReference type="GO" id="GO:0003887">
    <property type="term" value="F:DNA-directed DNA polymerase activity"/>
    <property type="evidence" value="ECO:0007669"/>
    <property type="project" value="UniProtKB-KW"/>
</dbReference>
<feature type="region of interest" description="Disordered" evidence="8">
    <location>
        <begin position="284"/>
        <end position="332"/>
    </location>
</feature>
<dbReference type="EC" id="2.7.7.102" evidence="6"/>
<dbReference type="Proteomes" id="UP000095280">
    <property type="component" value="Unplaced"/>
</dbReference>
<dbReference type="GO" id="GO:0005759">
    <property type="term" value="C:mitochondrial matrix"/>
    <property type="evidence" value="ECO:0007669"/>
    <property type="project" value="TreeGrafter"/>
</dbReference>
<evidence type="ECO:0000256" key="8">
    <source>
        <dbReference type="SAM" id="MobiDB-lite"/>
    </source>
</evidence>
<comment type="catalytic activity">
    <reaction evidence="7">
        <text>DNA(n) + a 2'-deoxyribonucleoside 5'-triphosphate = DNA(n+1) + diphosphate</text>
        <dbReference type="Rhea" id="RHEA:22508"/>
        <dbReference type="Rhea" id="RHEA-COMP:17339"/>
        <dbReference type="Rhea" id="RHEA-COMP:17340"/>
        <dbReference type="ChEBI" id="CHEBI:33019"/>
        <dbReference type="ChEBI" id="CHEBI:61560"/>
        <dbReference type="ChEBI" id="CHEBI:173112"/>
        <dbReference type="EC" id="2.7.7.7"/>
    </reaction>
    <physiologicalReaction direction="left-to-right" evidence="7">
        <dbReference type="Rhea" id="RHEA:22509"/>
    </physiologicalReaction>
</comment>
<evidence type="ECO:0000256" key="4">
    <source>
        <dbReference type="ARBA" id="ARBA00026139"/>
    </source>
</evidence>
<evidence type="ECO:0000256" key="6">
    <source>
        <dbReference type="ARBA" id="ARBA00044768"/>
    </source>
</evidence>
<dbReference type="InterPro" id="IPR044917">
    <property type="entry name" value="PRIMPOL"/>
</dbReference>
<dbReference type="AlphaFoldDB" id="A0A1I8IIS7"/>
<protein>
    <recommendedName>
        <fullName evidence="4">DNA-directed primase/polymerase protein</fullName>
        <ecNumber evidence="6">2.7.7.102</ecNumber>
        <ecNumber evidence="2">2.7.7.7</ecNumber>
    </recommendedName>
</protein>